<dbReference type="InterPro" id="IPR020845">
    <property type="entry name" value="AMP-binding_CS"/>
</dbReference>
<dbReference type="OrthoDB" id="9803968at2"/>
<dbReference type="InterPro" id="IPR000873">
    <property type="entry name" value="AMP-dep_synth/lig_dom"/>
</dbReference>
<dbReference type="FunFam" id="3.30.300.30:FF:000008">
    <property type="entry name" value="2,3-dihydroxybenzoate-AMP ligase"/>
    <property type="match status" value="1"/>
</dbReference>
<gene>
    <name evidence="8" type="ORF">CVT23_20460</name>
</gene>
<dbReference type="InterPro" id="IPR045851">
    <property type="entry name" value="AMP-bd_C_sf"/>
</dbReference>
<dbReference type="PANTHER" id="PTHR43767">
    <property type="entry name" value="LONG-CHAIN-FATTY-ACID--COA LIGASE"/>
    <property type="match status" value="1"/>
</dbReference>
<dbReference type="GO" id="GO:0016878">
    <property type="term" value="F:acid-thiol ligase activity"/>
    <property type="evidence" value="ECO:0007669"/>
    <property type="project" value="UniProtKB-ARBA"/>
</dbReference>
<comment type="similarity">
    <text evidence="1">Belongs to the ATP-dependent AMP-binding enzyme family.</text>
</comment>
<dbReference type="InterPro" id="IPR025110">
    <property type="entry name" value="AMP-bd_C"/>
</dbReference>
<dbReference type="PANTHER" id="PTHR43767:SF1">
    <property type="entry name" value="NONRIBOSOMAL PEPTIDE SYNTHASE PES1 (EUROFUNG)-RELATED"/>
    <property type="match status" value="1"/>
</dbReference>
<evidence type="ECO:0000259" key="7">
    <source>
        <dbReference type="Pfam" id="PF13193"/>
    </source>
</evidence>
<evidence type="ECO:0000313" key="9">
    <source>
        <dbReference type="Proteomes" id="UP000229498"/>
    </source>
</evidence>
<proteinExistence type="inferred from homology"/>
<dbReference type="CDD" id="cd17631">
    <property type="entry name" value="FACL_FadD13-like"/>
    <property type="match status" value="1"/>
</dbReference>
<evidence type="ECO:0000313" key="8">
    <source>
        <dbReference type="EMBL" id="PJK27888.1"/>
    </source>
</evidence>
<dbReference type="Pfam" id="PF13193">
    <property type="entry name" value="AMP-binding_C"/>
    <property type="match status" value="1"/>
</dbReference>
<organism evidence="8 9">
    <name type="scientific">Minwuia thermotolerans</name>
    <dbReference type="NCBI Taxonomy" id="2056226"/>
    <lineage>
        <taxon>Bacteria</taxon>
        <taxon>Pseudomonadati</taxon>
        <taxon>Pseudomonadota</taxon>
        <taxon>Alphaproteobacteria</taxon>
        <taxon>Minwuiales</taxon>
        <taxon>Minwuiaceae</taxon>
        <taxon>Minwuia</taxon>
    </lineage>
</organism>
<comment type="catalytic activity">
    <reaction evidence="3">
        <text>3-(methylsulfanyl)propanoate + ATP + CoA = 3-(methylsulfanyl)propanoyl-CoA + AMP + diphosphate</text>
        <dbReference type="Rhea" id="RHEA:43052"/>
        <dbReference type="ChEBI" id="CHEBI:30616"/>
        <dbReference type="ChEBI" id="CHEBI:33019"/>
        <dbReference type="ChEBI" id="CHEBI:49016"/>
        <dbReference type="ChEBI" id="CHEBI:57287"/>
        <dbReference type="ChEBI" id="CHEBI:82815"/>
        <dbReference type="ChEBI" id="CHEBI:456215"/>
        <dbReference type="EC" id="6.2.1.44"/>
    </reaction>
    <physiologicalReaction direction="left-to-right" evidence="3">
        <dbReference type="Rhea" id="RHEA:43053"/>
    </physiologicalReaction>
</comment>
<evidence type="ECO:0000259" key="6">
    <source>
        <dbReference type="Pfam" id="PF00501"/>
    </source>
</evidence>
<protein>
    <recommendedName>
        <fullName evidence="5">3-methylmercaptopropionyl-CoA ligase</fullName>
        <ecNumber evidence="4">6.2.1.44</ecNumber>
    </recommendedName>
</protein>
<comment type="caution">
    <text evidence="8">The sequence shown here is derived from an EMBL/GenBank/DDBJ whole genome shotgun (WGS) entry which is preliminary data.</text>
</comment>
<dbReference type="InterPro" id="IPR042099">
    <property type="entry name" value="ANL_N_sf"/>
</dbReference>
<sequence>MALTQFIRRAAQVRRNDAATVFGDRTRSWSAFRDRIARLAAGIRGLGVGEGDRVALLANNSDRYLEYFFAVPWAGAVFVPVNTRLAPPEVAYWLGDSESRVLFIDDDFLPFLPRLEGQMPSVETIVYVGDGEAPDGLVHYESLIEGNAPMEDAGRAGEDLAGLFYTGGTTGVSKGVMLSHRNLVSNALHVIPEMDFQEDMIWLHSAPMFHLADGTATFAATMLGGSHRFIPKFDPGEALAAIETHRVTNGLFVPTMMNMVVNHPDIAKRDLSSMRGILYGASPMPEAVIRKAMELIPSVGFYHAYGQTECSPLLTILKPHLHTFDDQGKAKSVGRAAIGIELTIRDENDNDVSRGTVGEVCARGPNVMQGYWNKPELSAETLRGGWIHTGDGGYMDEDGFVYIVDRVKDMIISGGENVYSAEVENAIYQHPAVVECAVIGVPDDKWGERVHAIVRCHEGRSATEREIIDFCHELIANYKCPRSVSFRDEPMPLSGAGKILKTELRKPFWEGRGKQVH</sequence>
<dbReference type="AlphaFoldDB" id="A0A2M9FWP0"/>
<accession>A0A2M9FWP0</accession>
<dbReference type="Pfam" id="PF00501">
    <property type="entry name" value="AMP-binding"/>
    <property type="match status" value="1"/>
</dbReference>
<keyword evidence="2 8" id="KW-0436">Ligase</keyword>
<dbReference type="Gene3D" id="3.30.300.30">
    <property type="match status" value="1"/>
</dbReference>
<evidence type="ECO:0000256" key="2">
    <source>
        <dbReference type="ARBA" id="ARBA00022598"/>
    </source>
</evidence>
<dbReference type="PROSITE" id="PS00455">
    <property type="entry name" value="AMP_BINDING"/>
    <property type="match status" value="1"/>
</dbReference>
<dbReference type="EMBL" id="PHIG01000054">
    <property type="protein sequence ID" value="PJK27888.1"/>
    <property type="molecule type" value="Genomic_DNA"/>
</dbReference>
<dbReference type="NCBIfam" id="NF004837">
    <property type="entry name" value="PRK06187.1"/>
    <property type="match status" value="1"/>
</dbReference>
<reference evidence="8 9" key="1">
    <citation type="submission" date="2017-11" db="EMBL/GenBank/DDBJ databases">
        <title>Draft genome sequence of Rhizobiales bacterium SY3-13.</title>
        <authorList>
            <person name="Sun C."/>
        </authorList>
    </citation>
    <scope>NUCLEOTIDE SEQUENCE [LARGE SCALE GENOMIC DNA]</scope>
    <source>
        <strain evidence="8 9">SY3-13</strain>
    </source>
</reference>
<evidence type="ECO:0000256" key="4">
    <source>
        <dbReference type="ARBA" id="ARBA00066616"/>
    </source>
</evidence>
<dbReference type="Proteomes" id="UP000229498">
    <property type="component" value="Unassembled WGS sequence"/>
</dbReference>
<dbReference type="InterPro" id="IPR050237">
    <property type="entry name" value="ATP-dep_AMP-bd_enzyme"/>
</dbReference>
<feature type="domain" description="AMP-binding enzyme C-terminal" evidence="7">
    <location>
        <begin position="422"/>
        <end position="498"/>
    </location>
</feature>
<keyword evidence="9" id="KW-1185">Reference proteome</keyword>
<evidence type="ECO:0000256" key="5">
    <source>
        <dbReference type="ARBA" id="ARBA00067668"/>
    </source>
</evidence>
<dbReference type="EC" id="6.2.1.44" evidence="4"/>
<evidence type="ECO:0000256" key="1">
    <source>
        <dbReference type="ARBA" id="ARBA00006432"/>
    </source>
</evidence>
<dbReference type="SUPFAM" id="SSF56801">
    <property type="entry name" value="Acetyl-CoA synthetase-like"/>
    <property type="match status" value="1"/>
</dbReference>
<feature type="domain" description="AMP-dependent synthetase/ligase" evidence="6">
    <location>
        <begin position="8"/>
        <end position="372"/>
    </location>
</feature>
<dbReference type="Gene3D" id="3.40.50.12780">
    <property type="entry name" value="N-terminal domain of ligase-like"/>
    <property type="match status" value="1"/>
</dbReference>
<evidence type="ECO:0000256" key="3">
    <source>
        <dbReference type="ARBA" id="ARBA00051915"/>
    </source>
</evidence>
<name>A0A2M9FWP0_9PROT</name>